<sequence length="1096" mass="115707">MRFGVLGPLAVWTDDGAEVTVPEAKVRALLACLLTHRGEVVPADRLVDEVWPHDPPARPAGVLQNKVWRLRRALEEAEPGARRLLVSRPPGYALEAPPAGVDADRFLDLAERAGAAADPAVRAGLLGDALAEWRGPALADFADEEFARVAAARLEERRLSVLEERAEARLALGLHVEVADELAGPVALHPLRERLRAVHLRALYLSGRQSEALTGYEEVRTRLAEDLGVDPGPELAALHRAILTHSADLTPAPTRAPATAPPQAPEAPAALPVPGPAVPAALTGLIGRAAAVEELGALLRTGRLVTLTGSGGVGKTRLALAAAAHVAGEFPGGVRLVEFAALDRAGDGRRRDTASAEVREAVGRAAGVRDDVPPAPGTDPLPLVDRVARALGDAPVLLVLDNCEHVVEPVAALAARLLAAAPALRILATSQVPLGLTGEHLHEVPPLPRPEPGESLDPDDPGRFGAVELFVARATAAAPGFTLDAATADAVAAICRRLDGIPLALEMAATRVRALGVREVAARLDDRFRLLAVGARDAPARQRTLRSVLDWSWDLLGPGERAVLRRLAVHADGCTLDAAEEVSAGVPGREPDPADVLDLLARLVDASLVVAAPPGPDGAVRYRLLESVAAYGEERLREAGETEAVRAAHRAHYLRLAERAEPLLRGAEQGYWLRRLDEETANLRGALDSAVSAGEAETALRLATSLCWYWRLRGRGAEAERSLSAALAVPGPAPAALVARATAWLGGVRLASGGSADPVADHRSALRAHEHVRDPLEQARAAWFLGSHLYGIGDATASAALVDGALARFEELGDPWGTAAALATRSFHAKLRGDFPALLRDGERSLELFRGLGDEWGQLQAMVPLQTWAEIVGEYAYAGELHRICLDIAERLDLRREVSFQLSGLGRIALLTREYGRAREFHERARRIAVEQTDSFGEQYAEIGLGMGARREGDLDAAEAHMRNVLDTHRRMGYEPGMPALILAELGFAAELRGDADRALELQGSGLAAARATGDPRALALGLEGLAGAVSLAGDPARAARLLGAAAATRAGVGVPLPEGEHDDVVRITARTRAALGAEAYEAEYARGAATPGEAG</sequence>
<dbReference type="InterPro" id="IPR011990">
    <property type="entry name" value="TPR-like_helical_dom_sf"/>
</dbReference>
<feature type="DNA-binding region" description="OmpR/PhoB-type" evidence="4">
    <location>
        <begin position="1"/>
        <end position="96"/>
    </location>
</feature>
<dbReference type="InterPro" id="IPR041664">
    <property type="entry name" value="AAA_16"/>
</dbReference>
<dbReference type="EMBL" id="JAWJZF010000263">
    <property type="protein sequence ID" value="MDX2291772.1"/>
    <property type="molecule type" value="Genomic_DNA"/>
</dbReference>
<evidence type="ECO:0000256" key="1">
    <source>
        <dbReference type="ARBA" id="ARBA00005820"/>
    </source>
</evidence>
<dbReference type="RefSeq" id="WP_319008306.1">
    <property type="nucleotide sequence ID" value="NZ_JAWJZF010000263.1"/>
</dbReference>
<protein>
    <submittedName>
        <fullName evidence="6">BTAD domain-containing putative transcriptional regulator</fullName>
    </submittedName>
</protein>
<comment type="caution">
    <text evidence="6">The sequence shown here is derived from an EMBL/GenBank/DDBJ whole genome shotgun (WGS) entry which is preliminary data.</text>
</comment>
<dbReference type="SMART" id="SM01043">
    <property type="entry name" value="BTAD"/>
    <property type="match status" value="1"/>
</dbReference>
<dbReference type="SUPFAM" id="SSF46894">
    <property type="entry name" value="C-terminal effector domain of the bipartite response regulators"/>
    <property type="match status" value="1"/>
</dbReference>
<dbReference type="InterPro" id="IPR001867">
    <property type="entry name" value="OmpR/PhoB-type_DNA-bd"/>
</dbReference>
<dbReference type="InterPro" id="IPR027417">
    <property type="entry name" value="P-loop_NTPase"/>
</dbReference>
<dbReference type="PANTHER" id="PTHR47691:SF3">
    <property type="entry name" value="HTH-TYPE TRANSCRIPTIONAL REGULATOR RV0890C-RELATED"/>
    <property type="match status" value="1"/>
</dbReference>
<dbReference type="SMART" id="SM00862">
    <property type="entry name" value="Trans_reg_C"/>
    <property type="match status" value="1"/>
</dbReference>
<dbReference type="Proteomes" id="UP001278571">
    <property type="component" value="Unassembled WGS sequence"/>
</dbReference>
<evidence type="ECO:0000256" key="3">
    <source>
        <dbReference type="ARBA" id="ARBA00023125"/>
    </source>
</evidence>
<dbReference type="PRINTS" id="PR00364">
    <property type="entry name" value="DISEASERSIST"/>
</dbReference>
<dbReference type="PROSITE" id="PS51755">
    <property type="entry name" value="OMPR_PHOB"/>
    <property type="match status" value="1"/>
</dbReference>
<dbReference type="Gene3D" id="3.40.50.300">
    <property type="entry name" value="P-loop containing nucleotide triphosphate hydrolases"/>
    <property type="match status" value="1"/>
</dbReference>
<dbReference type="PANTHER" id="PTHR47691">
    <property type="entry name" value="REGULATOR-RELATED"/>
    <property type="match status" value="1"/>
</dbReference>
<dbReference type="Gene3D" id="1.10.10.10">
    <property type="entry name" value="Winged helix-like DNA-binding domain superfamily/Winged helix DNA-binding domain"/>
    <property type="match status" value="1"/>
</dbReference>
<dbReference type="Pfam" id="PF25872">
    <property type="entry name" value="HTH_77"/>
    <property type="match status" value="1"/>
</dbReference>
<keyword evidence="7" id="KW-1185">Reference proteome</keyword>
<dbReference type="InterPro" id="IPR036388">
    <property type="entry name" value="WH-like_DNA-bd_sf"/>
</dbReference>
<dbReference type="CDD" id="cd15831">
    <property type="entry name" value="BTAD"/>
    <property type="match status" value="1"/>
</dbReference>
<accession>A0ABU4K1Z5</accession>
<dbReference type="SUPFAM" id="SSF52540">
    <property type="entry name" value="P-loop containing nucleoside triphosphate hydrolases"/>
    <property type="match status" value="1"/>
</dbReference>
<evidence type="ECO:0000256" key="4">
    <source>
        <dbReference type="PROSITE-ProRule" id="PRU01091"/>
    </source>
</evidence>
<dbReference type="Pfam" id="PF00486">
    <property type="entry name" value="Trans_reg_C"/>
    <property type="match status" value="1"/>
</dbReference>
<dbReference type="Pfam" id="PF03704">
    <property type="entry name" value="BTAD"/>
    <property type="match status" value="1"/>
</dbReference>
<dbReference type="InterPro" id="IPR058852">
    <property type="entry name" value="HTH_77"/>
</dbReference>
<comment type="similarity">
    <text evidence="1">Belongs to the AfsR/DnrI/RedD regulatory family.</text>
</comment>
<organism evidence="6 7">
    <name type="scientific">Streptomyces roseolus</name>
    <dbReference type="NCBI Taxonomy" id="67358"/>
    <lineage>
        <taxon>Bacteria</taxon>
        <taxon>Bacillati</taxon>
        <taxon>Actinomycetota</taxon>
        <taxon>Actinomycetes</taxon>
        <taxon>Kitasatosporales</taxon>
        <taxon>Streptomycetaceae</taxon>
        <taxon>Streptomyces</taxon>
    </lineage>
</organism>
<reference evidence="6 7" key="1">
    <citation type="submission" date="2023-10" db="EMBL/GenBank/DDBJ databases">
        <authorList>
            <person name="Wang X.X."/>
        </authorList>
    </citation>
    <scope>NUCLEOTIDE SEQUENCE [LARGE SCALE GENOMIC DNA]</scope>
    <source>
        <strain evidence="6 7">NBRC 12816</strain>
    </source>
</reference>
<evidence type="ECO:0000313" key="7">
    <source>
        <dbReference type="Proteomes" id="UP001278571"/>
    </source>
</evidence>
<dbReference type="Pfam" id="PF13191">
    <property type="entry name" value="AAA_16"/>
    <property type="match status" value="1"/>
</dbReference>
<dbReference type="InterPro" id="IPR016032">
    <property type="entry name" value="Sig_transdc_resp-reg_C-effctor"/>
</dbReference>
<proteinExistence type="inferred from homology"/>
<evidence type="ECO:0000256" key="2">
    <source>
        <dbReference type="ARBA" id="ARBA00023012"/>
    </source>
</evidence>
<dbReference type="Gene3D" id="1.25.40.10">
    <property type="entry name" value="Tetratricopeptide repeat domain"/>
    <property type="match status" value="2"/>
</dbReference>
<evidence type="ECO:0000313" key="6">
    <source>
        <dbReference type="EMBL" id="MDX2291772.1"/>
    </source>
</evidence>
<keyword evidence="2" id="KW-0902">Two-component regulatory system</keyword>
<name>A0ABU4K1Z5_9ACTN</name>
<dbReference type="SUPFAM" id="SSF48452">
    <property type="entry name" value="TPR-like"/>
    <property type="match status" value="2"/>
</dbReference>
<evidence type="ECO:0000259" key="5">
    <source>
        <dbReference type="PROSITE" id="PS51755"/>
    </source>
</evidence>
<keyword evidence="3 4" id="KW-0238">DNA-binding</keyword>
<gene>
    <name evidence="6" type="ORF">R2363_06245</name>
</gene>
<dbReference type="InterPro" id="IPR005158">
    <property type="entry name" value="BTAD"/>
</dbReference>
<feature type="domain" description="OmpR/PhoB-type" evidence="5">
    <location>
        <begin position="1"/>
        <end position="96"/>
    </location>
</feature>